<dbReference type="Pfam" id="PF04402">
    <property type="entry name" value="SIMPL"/>
    <property type="match status" value="1"/>
</dbReference>
<dbReference type="EMBL" id="SMSE01000002">
    <property type="protein sequence ID" value="TDG13622.1"/>
    <property type="molecule type" value="Genomic_DNA"/>
</dbReference>
<organism evidence="2 3">
    <name type="scientific">Seongchinamella unica</name>
    <dbReference type="NCBI Taxonomy" id="2547392"/>
    <lineage>
        <taxon>Bacteria</taxon>
        <taxon>Pseudomonadati</taxon>
        <taxon>Pseudomonadota</taxon>
        <taxon>Gammaproteobacteria</taxon>
        <taxon>Cellvibrionales</taxon>
        <taxon>Halieaceae</taxon>
        <taxon>Seongchinamella</taxon>
    </lineage>
</organism>
<feature type="signal peptide" evidence="1">
    <location>
        <begin position="1"/>
        <end position="26"/>
    </location>
</feature>
<accession>A0A4R5LRX0</accession>
<dbReference type="Proteomes" id="UP000295554">
    <property type="component" value="Unassembled WGS sequence"/>
</dbReference>
<sequence length="241" mass="25620">MNKILNPVVVALAATALLLLSLTAQADSPPPHIRVSGQAEASLAPDMATLQLTVMREAATARDALDQNSAAMAEVVAAMRAAGIAEKDLQTRDFSIQPRYTYPKPRNEHPPQLVGYTVRNSLQVKVRDLGKLGSLLDESVTLGVNEGGSVQFGNEDPSAALADARTRAVEDAIAKARTMAEAAGVKLGRVLVLSDQMHVPMPQHYRLERAMAADAVAGAVPVMAGENSYRVVVQVSYAIEQ</sequence>
<evidence type="ECO:0000313" key="2">
    <source>
        <dbReference type="EMBL" id="TDG13622.1"/>
    </source>
</evidence>
<dbReference type="Gene3D" id="3.30.110.170">
    <property type="entry name" value="Protein of unknown function (DUF541), domain 1"/>
    <property type="match status" value="1"/>
</dbReference>
<evidence type="ECO:0000256" key="1">
    <source>
        <dbReference type="SAM" id="SignalP"/>
    </source>
</evidence>
<evidence type="ECO:0000313" key="3">
    <source>
        <dbReference type="Proteomes" id="UP000295554"/>
    </source>
</evidence>
<dbReference type="InterPro" id="IPR052022">
    <property type="entry name" value="26kDa_periplasmic_antigen"/>
</dbReference>
<dbReference type="RefSeq" id="WP_133211771.1">
    <property type="nucleotide sequence ID" value="NZ_SMSE01000002.1"/>
</dbReference>
<dbReference type="Gene3D" id="3.30.70.2970">
    <property type="entry name" value="Protein of unknown function (DUF541), domain 2"/>
    <property type="match status" value="1"/>
</dbReference>
<dbReference type="PANTHER" id="PTHR34387">
    <property type="entry name" value="SLR1258 PROTEIN"/>
    <property type="match status" value="1"/>
</dbReference>
<dbReference type="InterPro" id="IPR007497">
    <property type="entry name" value="SIMPL/DUF541"/>
</dbReference>
<feature type="chain" id="PRO_5020663683" evidence="1">
    <location>
        <begin position="27"/>
        <end position="241"/>
    </location>
</feature>
<dbReference type="OrthoDB" id="9813144at2"/>
<comment type="caution">
    <text evidence="2">The sequence shown here is derived from an EMBL/GenBank/DDBJ whole genome shotgun (WGS) entry which is preliminary data.</text>
</comment>
<dbReference type="GO" id="GO:0006974">
    <property type="term" value="P:DNA damage response"/>
    <property type="evidence" value="ECO:0007669"/>
    <property type="project" value="TreeGrafter"/>
</dbReference>
<keyword evidence="3" id="KW-1185">Reference proteome</keyword>
<protein>
    <submittedName>
        <fullName evidence="2">SIMPL domain-containing protein</fullName>
    </submittedName>
</protein>
<name>A0A4R5LRX0_9GAMM</name>
<dbReference type="PANTHER" id="PTHR34387:SF1">
    <property type="entry name" value="PERIPLASMIC IMMUNOGENIC PROTEIN"/>
    <property type="match status" value="1"/>
</dbReference>
<reference evidence="2 3" key="1">
    <citation type="submission" date="2019-03" db="EMBL/GenBank/DDBJ databases">
        <title>Seongchinamella monodicae gen. nov., sp. nov., a novel member of the Gammaproteobacteria isolated from a tidal mudflat of beach.</title>
        <authorList>
            <person name="Yang H.G."/>
            <person name="Kang J.W."/>
            <person name="Lee S.D."/>
        </authorList>
    </citation>
    <scope>NUCLEOTIDE SEQUENCE [LARGE SCALE GENOMIC DNA]</scope>
    <source>
        <strain evidence="2 3">GH4-78</strain>
    </source>
</reference>
<gene>
    <name evidence="2" type="ORF">E2F43_08835</name>
</gene>
<proteinExistence type="predicted"/>
<keyword evidence="1" id="KW-0732">Signal</keyword>
<dbReference type="AlphaFoldDB" id="A0A4R5LRX0"/>